<organism evidence="1">
    <name type="scientific">uncultured Phycisphaerae bacterium</name>
    <dbReference type="NCBI Taxonomy" id="904963"/>
    <lineage>
        <taxon>Bacteria</taxon>
        <taxon>Pseudomonadati</taxon>
        <taxon>Planctomycetota</taxon>
        <taxon>Phycisphaerae</taxon>
        <taxon>environmental samples</taxon>
    </lineage>
</organism>
<sequence>MKLCIRPRQPHHLPPTTAANGDPALRHRAAMEAWVAAGKAAVFELCVQLATHECIPTPRAGDPPKEVMAAEYCDLQWDEAASPYVKVGTLTFPATPQADLSQDFPWSPLHFNAWNTLPSMAPLGQTFRARKHAHKAHTDVRLTHLYGTQPGAMVGKAPF</sequence>
<name>A0A6J4QPT7_9BACT</name>
<dbReference type="SUPFAM" id="SSF56634">
    <property type="entry name" value="Heme-dependent catalase-like"/>
    <property type="match status" value="1"/>
</dbReference>
<proteinExistence type="predicted"/>
<dbReference type="AlphaFoldDB" id="A0A6J4QPT7"/>
<gene>
    <name evidence="1" type="ORF">AVDCRST_MAG64-4327</name>
</gene>
<dbReference type="GO" id="GO:0020037">
    <property type="term" value="F:heme binding"/>
    <property type="evidence" value="ECO:0007669"/>
    <property type="project" value="InterPro"/>
</dbReference>
<protein>
    <submittedName>
        <fullName evidence="1">Uncharacterized protein</fullName>
    </submittedName>
</protein>
<evidence type="ECO:0000313" key="1">
    <source>
        <dbReference type="EMBL" id="CAA9443090.1"/>
    </source>
</evidence>
<dbReference type="Gene3D" id="2.40.180.10">
    <property type="entry name" value="Catalase core domain"/>
    <property type="match status" value="1"/>
</dbReference>
<reference evidence="1" key="1">
    <citation type="submission" date="2020-02" db="EMBL/GenBank/DDBJ databases">
        <authorList>
            <person name="Meier V. D."/>
        </authorList>
    </citation>
    <scope>NUCLEOTIDE SEQUENCE</scope>
    <source>
        <strain evidence="1">AVDCRST_MAG64</strain>
    </source>
</reference>
<dbReference type="InterPro" id="IPR020835">
    <property type="entry name" value="Catalase_sf"/>
</dbReference>
<dbReference type="EMBL" id="CADCUQ010001011">
    <property type="protein sequence ID" value="CAA9443090.1"/>
    <property type="molecule type" value="Genomic_DNA"/>
</dbReference>
<accession>A0A6J4QPT7</accession>